<dbReference type="AlphaFoldDB" id="A0AAQ3PBU4"/>
<organism evidence="2 3">
    <name type="scientific">Vigna mungo</name>
    <name type="common">Black gram</name>
    <name type="synonym">Phaseolus mungo</name>
    <dbReference type="NCBI Taxonomy" id="3915"/>
    <lineage>
        <taxon>Eukaryota</taxon>
        <taxon>Viridiplantae</taxon>
        <taxon>Streptophyta</taxon>
        <taxon>Embryophyta</taxon>
        <taxon>Tracheophyta</taxon>
        <taxon>Spermatophyta</taxon>
        <taxon>Magnoliopsida</taxon>
        <taxon>eudicotyledons</taxon>
        <taxon>Gunneridae</taxon>
        <taxon>Pentapetalae</taxon>
        <taxon>rosids</taxon>
        <taxon>fabids</taxon>
        <taxon>Fabales</taxon>
        <taxon>Fabaceae</taxon>
        <taxon>Papilionoideae</taxon>
        <taxon>50 kb inversion clade</taxon>
        <taxon>NPAAA clade</taxon>
        <taxon>indigoferoid/millettioid clade</taxon>
        <taxon>Phaseoleae</taxon>
        <taxon>Vigna</taxon>
    </lineage>
</organism>
<keyword evidence="3" id="KW-1185">Reference proteome</keyword>
<evidence type="ECO:0000313" key="2">
    <source>
        <dbReference type="EMBL" id="WVZ24777.1"/>
    </source>
</evidence>
<name>A0AAQ3PBU4_VIGMU</name>
<dbReference type="EMBL" id="CP144700">
    <property type="protein sequence ID" value="WVZ24777.1"/>
    <property type="molecule type" value="Genomic_DNA"/>
</dbReference>
<evidence type="ECO:0008006" key="4">
    <source>
        <dbReference type="Google" id="ProtNLM"/>
    </source>
</evidence>
<evidence type="ECO:0000313" key="3">
    <source>
        <dbReference type="Proteomes" id="UP001374535"/>
    </source>
</evidence>
<keyword evidence="1" id="KW-0472">Membrane</keyword>
<gene>
    <name evidence="2" type="ORF">V8G54_003321</name>
</gene>
<keyword evidence="1" id="KW-0812">Transmembrane</keyword>
<feature type="transmembrane region" description="Helical" evidence="1">
    <location>
        <begin position="188"/>
        <end position="206"/>
    </location>
</feature>
<accession>A0AAQ3PBU4</accession>
<sequence length="225" mass="25114">MKNSKLRVVFGWPHFVSLALALAWRVKAGLYTEVKVGVGLWGHGSLKYNLQAFLSVERASDVWILFPSRFPKFLNFYVEAQEENTREDELMKLIWCSSLCCCSMLVRASGGSLMAEWCDEGGCCNGFESKIDVDTNRFLLLSGREEFGEDEYGGDGACVSSDDLHCGDDWLPARMAREEDDSVRGRRLLMVLALVVTGFAVALMVVNGDDDEIVVVPSVFKCHFT</sequence>
<protein>
    <recommendedName>
        <fullName evidence="4">Transmembrane protein</fullName>
    </recommendedName>
</protein>
<proteinExistence type="predicted"/>
<dbReference type="Proteomes" id="UP001374535">
    <property type="component" value="Chromosome 1"/>
</dbReference>
<keyword evidence="1" id="KW-1133">Transmembrane helix</keyword>
<reference evidence="2 3" key="1">
    <citation type="journal article" date="2023" name="Life. Sci Alliance">
        <title>Evolutionary insights into 3D genome organization and epigenetic landscape of Vigna mungo.</title>
        <authorList>
            <person name="Junaid A."/>
            <person name="Singh B."/>
            <person name="Bhatia S."/>
        </authorList>
    </citation>
    <scope>NUCLEOTIDE SEQUENCE [LARGE SCALE GENOMIC DNA]</scope>
    <source>
        <strain evidence="2">Urdbean</strain>
    </source>
</reference>
<evidence type="ECO:0000256" key="1">
    <source>
        <dbReference type="SAM" id="Phobius"/>
    </source>
</evidence>